<dbReference type="STRING" id="4999.A0A1Y1UPW4"/>
<dbReference type="Gene3D" id="1.20.1280.50">
    <property type="match status" value="1"/>
</dbReference>
<dbReference type="PANTHER" id="PTHR45982">
    <property type="entry name" value="REGULATOR OF CHROMOSOME CONDENSATION"/>
    <property type="match status" value="1"/>
</dbReference>
<dbReference type="InParanoid" id="A0A1Y1UPW4"/>
<protein>
    <submittedName>
        <fullName evidence="4">Regulator of chromosome condensation 1/beta-lactamase-inhibitor protein II</fullName>
    </submittedName>
</protein>
<evidence type="ECO:0000313" key="4">
    <source>
        <dbReference type="EMBL" id="ORX40012.1"/>
    </source>
</evidence>
<dbReference type="SUPFAM" id="SSF81383">
    <property type="entry name" value="F-box domain"/>
    <property type="match status" value="1"/>
</dbReference>
<feature type="compositionally biased region" description="Basic and acidic residues" evidence="2">
    <location>
        <begin position="328"/>
        <end position="342"/>
    </location>
</feature>
<dbReference type="InterPro" id="IPR009091">
    <property type="entry name" value="RCC1/BLIP-II"/>
</dbReference>
<feature type="repeat" description="RCC1" evidence="1">
    <location>
        <begin position="483"/>
        <end position="541"/>
    </location>
</feature>
<dbReference type="GO" id="GO:0005085">
    <property type="term" value="F:guanyl-nucleotide exchange factor activity"/>
    <property type="evidence" value="ECO:0007669"/>
    <property type="project" value="TreeGrafter"/>
</dbReference>
<dbReference type="GO" id="GO:0005737">
    <property type="term" value="C:cytoplasm"/>
    <property type="evidence" value="ECO:0007669"/>
    <property type="project" value="TreeGrafter"/>
</dbReference>
<dbReference type="InterPro" id="IPR036047">
    <property type="entry name" value="F-box-like_dom_sf"/>
</dbReference>
<keyword evidence="5" id="KW-1185">Reference proteome</keyword>
<dbReference type="Pfam" id="PF12937">
    <property type="entry name" value="F-box-like"/>
    <property type="match status" value="1"/>
</dbReference>
<proteinExistence type="predicted"/>
<accession>A0A1Y1UPW4</accession>
<dbReference type="Pfam" id="PF00415">
    <property type="entry name" value="RCC1"/>
    <property type="match status" value="1"/>
</dbReference>
<feature type="region of interest" description="Disordered" evidence="2">
    <location>
        <begin position="629"/>
        <end position="663"/>
    </location>
</feature>
<evidence type="ECO:0000259" key="3">
    <source>
        <dbReference type="PROSITE" id="PS50181"/>
    </source>
</evidence>
<feature type="domain" description="F-box" evidence="3">
    <location>
        <begin position="13"/>
        <end position="60"/>
    </location>
</feature>
<evidence type="ECO:0000313" key="5">
    <source>
        <dbReference type="Proteomes" id="UP000193218"/>
    </source>
</evidence>
<dbReference type="PROSITE" id="PS50012">
    <property type="entry name" value="RCC1_3"/>
    <property type="match status" value="1"/>
</dbReference>
<evidence type="ECO:0000256" key="1">
    <source>
        <dbReference type="PROSITE-ProRule" id="PRU00235"/>
    </source>
</evidence>
<dbReference type="InterPro" id="IPR001810">
    <property type="entry name" value="F-box_dom"/>
</dbReference>
<dbReference type="Gene3D" id="2.130.10.30">
    <property type="entry name" value="Regulator of chromosome condensation 1/beta-lactamase-inhibitor protein II"/>
    <property type="match status" value="2"/>
</dbReference>
<sequence>MNSGEGKGRLDSTASLQSLPNEVILQQLLPYLPAKDVVALSRVNKQLNTLATDETLWYRLIIRDYTFPPSLLASPAENSGWSKRVYAGLSSPEVNVWGSTDNGRLGVDLAAIEGNVRRNLRHVNSPLKVTFPSLPADDLTDLKPPRIVNIEAGGYSFTARDADGGVWVWGQLDGSSPAFYARTWENRHAQATRPTRLPLPCKVESICTSRTHLLCLDSDNLIWEMRAWGLAYHHTASVLTAPANSGSSGTIKHIIQLAASWNHSACLTSKGDIFFWSPFTAAYSQSLTPEDQLTPSAFSSLDGSGRQDQRWGKVGEVVSDLPPIPLRPRRDLTEFDDPPKGSEEPYAKLKALEIEWQQWEKMTDLKRREELEIVTKIASAIDSIVALKANGEVWYHKLKSDGRHGRTWLFMPHLSGPTIIHISAQYLSITSYCRTTINHIRFDPAFEHEPQLLIPKEIRGLVGKRIIQVVSGDHHEVALTEGGEVWSWGGADHGQMGNGTTLRSIQEPQRAIFPGDEKDGPKTFAFCVAAGGYHTGVLVLGDASRSDEPASVATDPPADTTTSQSEFSQERPPRPVPNPWDDSPSFASHRSAGGSGIRPTVMGSGSGLGQTGRPIFRVGFAGRGSAIGEVASRNWQTRQQADQAEETAEDEARNHDMDEAADH</sequence>
<name>A0A1Y1UPW4_9TREE</name>
<dbReference type="Proteomes" id="UP000193218">
    <property type="component" value="Unassembled WGS sequence"/>
</dbReference>
<dbReference type="PANTHER" id="PTHR45982:SF3">
    <property type="entry name" value="F-BOX PROTEIN POF9"/>
    <property type="match status" value="1"/>
</dbReference>
<comment type="caution">
    <text evidence="4">The sequence shown here is derived from an EMBL/GenBank/DDBJ whole genome shotgun (WGS) entry which is preliminary data.</text>
</comment>
<dbReference type="EMBL" id="NBSH01000002">
    <property type="protein sequence ID" value="ORX40012.1"/>
    <property type="molecule type" value="Genomic_DNA"/>
</dbReference>
<dbReference type="GeneID" id="33559674"/>
<dbReference type="InterPro" id="IPR000408">
    <property type="entry name" value="Reg_chr_condens"/>
</dbReference>
<dbReference type="RefSeq" id="XP_021873797.1">
    <property type="nucleotide sequence ID" value="XM_022017865.1"/>
</dbReference>
<dbReference type="OrthoDB" id="61110at2759"/>
<dbReference type="PROSITE" id="PS50181">
    <property type="entry name" value="FBOX"/>
    <property type="match status" value="1"/>
</dbReference>
<reference evidence="4 5" key="1">
    <citation type="submission" date="2017-03" db="EMBL/GenBank/DDBJ databases">
        <title>Widespread Adenine N6-methylation of Active Genes in Fungi.</title>
        <authorList>
            <consortium name="DOE Joint Genome Institute"/>
            <person name="Mondo S.J."/>
            <person name="Dannebaum R.O."/>
            <person name="Kuo R.C."/>
            <person name="Louie K.B."/>
            <person name="Bewick A.J."/>
            <person name="Labutti K."/>
            <person name="Haridas S."/>
            <person name="Kuo A."/>
            <person name="Salamov A."/>
            <person name="Ahrendt S.R."/>
            <person name="Lau R."/>
            <person name="Bowen B.P."/>
            <person name="Lipzen A."/>
            <person name="Sullivan W."/>
            <person name="Andreopoulos W.B."/>
            <person name="Clum A."/>
            <person name="Lindquist E."/>
            <person name="Daum C."/>
            <person name="Northen T.R."/>
            <person name="Ramamoorthy G."/>
            <person name="Schmitz R.J."/>
            <person name="Gryganskyi A."/>
            <person name="Culley D."/>
            <person name="Magnuson J."/>
            <person name="James T.Y."/>
            <person name="O'Malley M.A."/>
            <person name="Stajich J.E."/>
            <person name="Spatafora J.W."/>
            <person name="Visel A."/>
            <person name="Grigoriev I.V."/>
        </authorList>
    </citation>
    <scope>NUCLEOTIDE SEQUENCE [LARGE SCALE GENOMIC DNA]</scope>
    <source>
        <strain evidence="4 5">NRRL Y-17943</strain>
    </source>
</reference>
<gene>
    <name evidence="4" type="ORF">BD324DRAFT_648626</name>
</gene>
<feature type="region of interest" description="Disordered" evidence="2">
    <location>
        <begin position="322"/>
        <end position="342"/>
    </location>
</feature>
<feature type="compositionally biased region" description="Basic and acidic residues" evidence="2">
    <location>
        <begin position="650"/>
        <end position="663"/>
    </location>
</feature>
<feature type="region of interest" description="Disordered" evidence="2">
    <location>
        <begin position="546"/>
        <end position="616"/>
    </location>
</feature>
<dbReference type="SUPFAM" id="SSF50985">
    <property type="entry name" value="RCC1/BLIP-II"/>
    <property type="match status" value="1"/>
</dbReference>
<evidence type="ECO:0000256" key="2">
    <source>
        <dbReference type="SAM" id="MobiDB-lite"/>
    </source>
</evidence>
<dbReference type="AlphaFoldDB" id="A0A1Y1UPW4"/>
<dbReference type="InterPro" id="IPR051553">
    <property type="entry name" value="Ran_GTPase-activating"/>
</dbReference>
<organism evidence="4 5">
    <name type="scientific">Kockovaella imperatae</name>
    <dbReference type="NCBI Taxonomy" id="4999"/>
    <lineage>
        <taxon>Eukaryota</taxon>
        <taxon>Fungi</taxon>
        <taxon>Dikarya</taxon>
        <taxon>Basidiomycota</taxon>
        <taxon>Agaricomycotina</taxon>
        <taxon>Tremellomycetes</taxon>
        <taxon>Tremellales</taxon>
        <taxon>Cuniculitremaceae</taxon>
        <taxon>Kockovaella</taxon>
    </lineage>
</organism>